<dbReference type="AlphaFoldDB" id="A0A3N0X9V4"/>
<evidence type="ECO:0000256" key="9">
    <source>
        <dbReference type="ARBA" id="ARBA00023136"/>
    </source>
</evidence>
<dbReference type="FunFam" id="3.40.50.300:FF:000299">
    <property type="entry name" value="ABC transporter ATP-binding protein/permease"/>
    <property type="match status" value="1"/>
</dbReference>
<evidence type="ECO:0000259" key="14">
    <source>
        <dbReference type="PROSITE" id="PS50990"/>
    </source>
</evidence>
<dbReference type="PROSITE" id="PS50990">
    <property type="entry name" value="PEPTIDASE_C39"/>
    <property type="match status" value="1"/>
</dbReference>
<dbReference type="SMART" id="SM00382">
    <property type="entry name" value="AAA"/>
    <property type="match status" value="1"/>
</dbReference>
<dbReference type="GO" id="GO:0140359">
    <property type="term" value="F:ABC-type transporter activity"/>
    <property type="evidence" value="ECO:0007669"/>
    <property type="project" value="InterPro"/>
</dbReference>
<keyword evidence="9 11" id="KW-0472">Membrane</keyword>
<evidence type="ECO:0000259" key="12">
    <source>
        <dbReference type="PROSITE" id="PS50893"/>
    </source>
</evidence>
<evidence type="ECO:0000313" key="15">
    <source>
        <dbReference type="EMBL" id="ROI14177.1"/>
    </source>
</evidence>
<dbReference type="PANTHER" id="PTHR24221">
    <property type="entry name" value="ATP-BINDING CASSETTE SUB-FAMILY B"/>
    <property type="match status" value="1"/>
</dbReference>
<dbReference type="EMBL" id="RJTU01000034">
    <property type="protein sequence ID" value="ROI14177.1"/>
    <property type="molecule type" value="Genomic_DNA"/>
</dbReference>
<dbReference type="InterPro" id="IPR003593">
    <property type="entry name" value="AAA+_ATPase"/>
</dbReference>
<evidence type="ECO:0000313" key="16">
    <source>
        <dbReference type="Proteomes" id="UP000267623"/>
    </source>
</evidence>
<dbReference type="GO" id="GO:0034040">
    <property type="term" value="F:ATPase-coupled lipid transmembrane transporter activity"/>
    <property type="evidence" value="ECO:0007669"/>
    <property type="project" value="TreeGrafter"/>
</dbReference>
<dbReference type="Pfam" id="PF03412">
    <property type="entry name" value="Peptidase_C39"/>
    <property type="match status" value="1"/>
</dbReference>
<dbReference type="GO" id="GO:0006508">
    <property type="term" value="P:proteolysis"/>
    <property type="evidence" value="ECO:0007669"/>
    <property type="project" value="InterPro"/>
</dbReference>
<organism evidence="15 16">
    <name type="scientific">Epilithonimonas hominis</name>
    <dbReference type="NCBI Taxonomy" id="420404"/>
    <lineage>
        <taxon>Bacteria</taxon>
        <taxon>Pseudomonadati</taxon>
        <taxon>Bacteroidota</taxon>
        <taxon>Flavobacteriia</taxon>
        <taxon>Flavobacteriales</taxon>
        <taxon>Weeksellaceae</taxon>
        <taxon>Chryseobacterium group</taxon>
        <taxon>Epilithonimonas</taxon>
    </lineage>
</organism>
<dbReference type="InterPro" id="IPR005074">
    <property type="entry name" value="Peptidase_C39"/>
</dbReference>
<feature type="transmembrane region" description="Helical" evidence="11">
    <location>
        <begin position="210"/>
        <end position="231"/>
    </location>
</feature>
<evidence type="ECO:0000259" key="13">
    <source>
        <dbReference type="PROSITE" id="PS50929"/>
    </source>
</evidence>
<dbReference type="Pfam" id="PF00005">
    <property type="entry name" value="ABC_tran"/>
    <property type="match status" value="1"/>
</dbReference>
<keyword evidence="4 11" id="KW-0812">Transmembrane</keyword>
<evidence type="ECO:0000256" key="5">
    <source>
        <dbReference type="ARBA" id="ARBA00022741"/>
    </source>
</evidence>
<evidence type="ECO:0000256" key="8">
    <source>
        <dbReference type="ARBA" id="ARBA00022989"/>
    </source>
</evidence>
<evidence type="ECO:0000256" key="7">
    <source>
        <dbReference type="ARBA" id="ARBA00022927"/>
    </source>
</evidence>
<dbReference type="InterPro" id="IPR011527">
    <property type="entry name" value="ABC1_TM_dom"/>
</dbReference>
<accession>A0A3N0X9V4</accession>
<dbReference type="CDD" id="cd18571">
    <property type="entry name" value="ABC_6TM_peptidase_like"/>
    <property type="match status" value="1"/>
</dbReference>
<feature type="domain" description="Peptidase C39" evidence="14">
    <location>
        <begin position="9"/>
        <end position="129"/>
    </location>
</feature>
<gene>
    <name evidence="15" type="ORF">EGH73_05410</name>
</gene>
<keyword evidence="2" id="KW-0813">Transport</keyword>
<evidence type="ECO:0000256" key="11">
    <source>
        <dbReference type="SAM" id="Phobius"/>
    </source>
</evidence>
<dbReference type="InterPro" id="IPR027417">
    <property type="entry name" value="P-loop_NTPase"/>
</dbReference>
<feature type="domain" description="ABC transmembrane type-1" evidence="13">
    <location>
        <begin position="177"/>
        <end position="456"/>
    </location>
</feature>
<feature type="transmembrane region" description="Helical" evidence="11">
    <location>
        <begin position="173"/>
        <end position="194"/>
    </location>
</feature>
<evidence type="ECO:0000256" key="1">
    <source>
        <dbReference type="ARBA" id="ARBA00004651"/>
    </source>
</evidence>
<keyword evidence="10" id="KW-0080">Bacteriocin transport</keyword>
<dbReference type="InterPro" id="IPR039421">
    <property type="entry name" value="Type_1_exporter"/>
</dbReference>
<dbReference type="GO" id="GO:0005524">
    <property type="term" value="F:ATP binding"/>
    <property type="evidence" value="ECO:0007669"/>
    <property type="project" value="UniProtKB-KW"/>
</dbReference>
<keyword evidence="8 11" id="KW-1133">Transmembrane helix</keyword>
<evidence type="ECO:0000256" key="3">
    <source>
        <dbReference type="ARBA" id="ARBA00022475"/>
    </source>
</evidence>
<evidence type="ECO:0000256" key="2">
    <source>
        <dbReference type="ARBA" id="ARBA00022448"/>
    </source>
</evidence>
<keyword evidence="5" id="KW-0547">Nucleotide-binding</keyword>
<comment type="caution">
    <text evidence="15">The sequence shown here is derived from an EMBL/GenBank/DDBJ whole genome shotgun (WGS) entry which is preliminary data.</text>
</comment>
<dbReference type="GO" id="GO:0015031">
    <property type="term" value="P:protein transport"/>
    <property type="evidence" value="ECO:0007669"/>
    <property type="project" value="UniProtKB-KW"/>
</dbReference>
<dbReference type="PROSITE" id="PS50929">
    <property type="entry name" value="ABC_TM1F"/>
    <property type="match status" value="1"/>
</dbReference>
<name>A0A3N0X9V4_9FLAO</name>
<keyword evidence="7" id="KW-0653">Protein transport</keyword>
<dbReference type="PROSITE" id="PS00211">
    <property type="entry name" value="ABC_TRANSPORTER_1"/>
    <property type="match status" value="1"/>
</dbReference>
<evidence type="ECO:0000256" key="10">
    <source>
        <dbReference type="ARBA" id="ARBA00043264"/>
    </source>
</evidence>
<protein>
    <submittedName>
        <fullName evidence="15">Peptidase domain-containing ABC transporter</fullName>
    </submittedName>
</protein>
<dbReference type="InterPro" id="IPR017871">
    <property type="entry name" value="ABC_transporter-like_CS"/>
</dbReference>
<dbReference type="SUPFAM" id="SSF52540">
    <property type="entry name" value="P-loop containing nucleoside triphosphate hydrolases"/>
    <property type="match status" value="1"/>
</dbReference>
<evidence type="ECO:0000256" key="4">
    <source>
        <dbReference type="ARBA" id="ARBA00022692"/>
    </source>
</evidence>
<dbReference type="InterPro" id="IPR003439">
    <property type="entry name" value="ABC_transporter-like_ATP-bd"/>
</dbReference>
<comment type="subcellular location">
    <subcellularLocation>
        <location evidence="1">Cell membrane</location>
        <topology evidence="1">Multi-pass membrane protein</topology>
    </subcellularLocation>
</comment>
<evidence type="ECO:0000256" key="6">
    <source>
        <dbReference type="ARBA" id="ARBA00022840"/>
    </source>
</evidence>
<dbReference type="PANTHER" id="PTHR24221:SF654">
    <property type="entry name" value="ATP-BINDING CASSETTE SUB-FAMILY B MEMBER 6"/>
    <property type="match status" value="1"/>
</dbReference>
<dbReference type="PROSITE" id="PS50893">
    <property type="entry name" value="ABC_TRANSPORTER_2"/>
    <property type="match status" value="1"/>
</dbReference>
<dbReference type="Proteomes" id="UP000267623">
    <property type="component" value="Unassembled WGS sequence"/>
</dbReference>
<dbReference type="InterPro" id="IPR036640">
    <property type="entry name" value="ABC1_TM_sf"/>
</dbReference>
<reference evidence="16" key="1">
    <citation type="submission" date="2018-11" db="EMBL/GenBank/DDBJ databases">
        <title>Proposal to divide the Flavobacteriaceae and reorganize its genera based on Amino Acid Identity values calculated from whole genome sequences.</title>
        <authorList>
            <person name="Nicholson A.C."/>
            <person name="Gulvik C.A."/>
            <person name="Whitney A.M."/>
            <person name="Humrighouse B.W."/>
            <person name="Bell M."/>
            <person name="Holmes B."/>
            <person name="Steigerwalt A."/>
            <person name="Villarma A."/>
            <person name="Sheth M."/>
            <person name="Batra D."/>
            <person name="Pryor J."/>
            <person name="Bernardet J.-F."/>
            <person name="Hugo C."/>
            <person name="Kampfer P."/>
            <person name="Newman J."/>
            <person name="Mcquiston J."/>
        </authorList>
    </citation>
    <scope>NUCLEOTIDE SEQUENCE [LARGE SCALE GENOMIC DNA]</scope>
    <source>
        <strain evidence="16">DSM 22165</strain>
    </source>
</reference>
<proteinExistence type="predicted"/>
<feature type="transmembrane region" description="Helical" evidence="11">
    <location>
        <begin position="313"/>
        <end position="332"/>
    </location>
</feature>
<dbReference type="Pfam" id="PF00664">
    <property type="entry name" value="ABC_membrane"/>
    <property type="match status" value="1"/>
</dbReference>
<dbReference type="Gene3D" id="1.20.1560.10">
    <property type="entry name" value="ABC transporter type 1, transmembrane domain"/>
    <property type="match status" value="1"/>
</dbReference>
<keyword evidence="3" id="KW-1003">Cell membrane</keyword>
<dbReference type="CDD" id="cd02418">
    <property type="entry name" value="Peptidase_C39B"/>
    <property type="match status" value="1"/>
</dbReference>
<sequence>MLFFPYYNQPESKDCGATCLRIISKFYGKNIPLEDLRVLSKTTREGASLSGLLEAAESLGFKTLGSEVDFTTLKDDAPLPCIVHWNKQHYVVVYKISNKKIFIADPAIGKIKYNHEDFYKYWAYEESDSGEKKGIALFFEPTQVFEQNKYTSKKGQTNTFNYINKHFKANKKLVTYLIFALIAENILAFFFPFFTKNIVDKGIKPKDINYIYLILIAQLSIFLGQITIGVIRSHILLHLSTKINIKLISDFLKKMMKLPISFFDTRLTGDLLQRMNDNYRIQQFLTGNSLDTLFSILHFIVFGSILFYYNFTIFIAFFLGSLLYIFWLIFFAQKRKILDYKRFAQQSQERSKTLEIVSGMQEIKINSAENQKTKEWEKIQENLYKTQIEVLKTEQWQSVGSTLIGQLKDIFITFFSATLVIQNKLTIGEMISIQYIIGQLNVPLSQLIYFVRSFQDTKISIERLNEIHSKNNEDENVQPGTLKIESNSIHCENISFSYFGTEKALFENLSLHIPKNKITAIVGTSGSGKTTLIKLLLKFYNPTSGIIWWKNTDLKSIVSKDWRKSIGVVMQDGFIFNDTIAKNITIGYDKIDKERLDYAVKTANLENFILDLPLQLNTLIGNDGHGISGGQKQRILIARAVYKNPEFIFFDEATSALDAENEKIVHNNLQEFFRGKTVVIVAHRLSTVKNADNIVVLKNGKIAEQGNHIQLTKSRADYYNLVKNQLELGH</sequence>
<dbReference type="Gene3D" id="3.40.50.300">
    <property type="entry name" value="P-loop containing nucleotide triphosphate hydrolases"/>
    <property type="match status" value="1"/>
</dbReference>
<dbReference type="SUPFAM" id="SSF90123">
    <property type="entry name" value="ABC transporter transmembrane region"/>
    <property type="match status" value="1"/>
</dbReference>
<dbReference type="RefSeq" id="WP_123280995.1">
    <property type="nucleotide sequence ID" value="NZ_RJTU01000034.1"/>
</dbReference>
<dbReference type="GO" id="GO:0043213">
    <property type="term" value="P:bacteriocin transport"/>
    <property type="evidence" value="ECO:0007669"/>
    <property type="project" value="UniProtKB-KW"/>
</dbReference>
<feature type="domain" description="ABC transporter" evidence="12">
    <location>
        <begin position="489"/>
        <end position="724"/>
    </location>
</feature>
<dbReference type="GO" id="GO:0016887">
    <property type="term" value="F:ATP hydrolysis activity"/>
    <property type="evidence" value="ECO:0007669"/>
    <property type="project" value="InterPro"/>
</dbReference>
<keyword evidence="6" id="KW-0067">ATP-binding</keyword>
<feature type="transmembrane region" description="Helical" evidence="11">
    <location>
        <begin position="284"/>
        <end position="307"/>
    </location>
</feature>
<dbReference type="GO" id="GO:0005886">
    <property type="term" value="C:plasma membrane"/>
    <property type="evidence" value="ECO:0007669"/>
    <property type="project" value="UniProtKB-SubCell"/>
</dbReference>
<dbReference type="GO" id="GO:0008233">
    <property type="term" value="F:peptidase activity"/>
    <property type="evidence" value="ECO:0007669"/>
    <property type="project" value="InterPro"/>
</dbReference>
<dbReference type="Gene3D" id="3.90.70.10">
    <property type="entry name" value="Cysteine proteinases"/>
    <property type="match status" value="1"/>
</dbReference>